<reference evidence="2" key="1">
    <citation type="submission" date="2023-06" db="EMBL/GenBank/DDBJ databases">
        <title>Genome-scale phylogeny and comparative genomics of the fungal order Sordariales.</title>
        <authorList>
            <consortium name="Lawrence Berkeley National Laboratory"/>
            <person name="Hensen N."/>
            <person name="Bonometti L."/>
            <person name="Westerberg I."/>
            <person name="Brannstrom I.O."/>
            <person name="Guillou S."/>
            <person name="Cros-Aarteil S."/>
            <person name="Calhoun S."/>
            <person name="Haridas S."/>
            <person name="Kuo A."/>
            <person name="Mondo S."/>
            <person name="Pangilinan J."/>
            <person name="Riley R."/>
            <person name="Labutti K."/>
            <person name="Andreopoulos B."/>
            <person name="Lipzen A."/>
            <person name="Chen C."/>
            <person name="Yanf M."/>
            <person name="Daum C."/>
            <person name="Ng V."/>
            <person name="Clum A."/>
            <person name="Steindorff A."/>
            <person name="Ohm R."/>
            <person name="Martin F."/>
            <person name="Silar P."/>
            <person name="Natvig D."/>
            <person name="Lalanne C."/>
            <person name="Gautier V."/>
            <person name="Ament-Velasquez S.L."/>
            <person name="Kruys A."/>
            <person name="Hutchinson M.I."/>
            <person name="Powell A.J."/>
            <person name="Barry K."/>
            <person name="Miller A.N."/>
            <person name="Grigoriev I.V."/>
            <person name="Debuchy R."/>
            <person name="Gladieux P."/>
            <person name="Thoren M.H."/>
            <person name="Johannesson H."/>
        </authorList>
    </citation>
    <scope>NUCLEOTIDE SEQUENCE</scope>
    <source>
        <strain evidence="2">PSN4</strain>
    </source>
</reference>
<dbReference type="PANTHER" id="PTHR45458:SF1">
    <property type="entry name" value="SHORT CHAIN DEHYDROGENASE"/>
    <property type="match status" value="1"/>
</dbReference>
<keyword evidence="3" id="KW-1185">Reference proteome</keyword>
<sequence>MPVFVITGARGGIGLGYVSQLAQDSNSTVFALVRDLKGDISALESIKTNGPGTVHILECDISSEPSIEKLPDQIRSLQPDASIDVLINNAAVLHSRHEDSLNLTTDTLVSHITSNVMGPAKILQALLPLLSPSARIANITSGLGSLAMLLDGRINAELTPYSISKTAVNMLTVHQAKHLAKRGLKDMAIICVDPGHVKTEMGGPNAVVEIADSASGVLATLRKLKPEDSGKFYLYNGTELPW</sequence>
<dbReference type="PRINTS" id="PR00081">
    <property type="entry name" value="GDHRDH"/>
</dbReference>
<dbReference type="Proteomes" id="UP001239445">
    <property type="component" value="Unassembled WGS sequence"/>
</dbReference>
<protein>
    <submittedName>
        <fullName evidence="2">NADP-dependent dehydrogenase-like protein</fullName>
    </submittedName>
</protein>
<name>A0AAJ0B1S1_9PEZI</name>
<evidence type="ECO:0000313" key="3">
    <source>
        <dbReference type="Proteomes" id="UP001239445"/>
    </source>
</evidence>
<dbReference type="PANTHER" id="PTHR45458">
    <property type="entry name" value="SHORT-CHAIN DEHYDROGENASE/REDUCTASE SDR"/>
    <property type="match status" value="1"/>
</dbReference>
<dbReference type="Pfam" id="PF00106">
    <property type="entry name" value="adh_short"/>
    <property type="match status" value="1"/>
</dbReference>
<evidence type="ECO:0000256" key="1">
    <source>
        <dbReference type="RuleBase" id="RU000363"/>
    </source>
</evidence>
<accession>A0AAJ0B1S1</accession>
<comment type="caution">
    <text evidence="2">The sequence shown here is derived from an EMBL/GenBank/DDBJ whole genome shotgun (WGS) entry which is preliminary data.</text>
</comment>
<dbReference type="InterPro" id="IPR052184">
    <property type="entry name" value="SDR_enzymes"/>
</dbReference>
<dbReference type="CDD" id="cd05325">
    <property type="entry name" value="carb_red_sniffer_like_SDR_c"/>
    <property type="match status" value="1"/>
</dbReference>
<proteinExistence type="inferred from homology"/>
<dbReference type="SUPFAM" id="SSF51735">
    <property type="entry name" value="NAD(P)-binding Rossmann-fold domains"/>
    <property type="match status" value="1"/>
</dbReference>
<gene>
    <name evidence="2" type="ORF">QBC47DRAFT_394543</name>
</gene>
<dbReference type="GO" id="GO:0016616">
    <property type="term" value="F:oxidoreductase activity, acting on the CH-OH group of donors, NAD or NADP as acceptor"/>
    <property type="evidence" value="ECO:0007669"/>
    <property type="project" value="TreeGrafter"/>
</dbReference>
<dbReference type="EMBL" id="MU839849">
    <property type="protein sequence ID" value="KAK1750061.1"/>
    <property type="molecule type" value="Genomic_DNA"/>
</dbReference>
<dbReference type="Gene3D" id="3.40.50.720">
    <property type="entry name" value="NAD(P)-binding Rossmann-like Domain"/>
    <property type="match status" value="1"/>
</dbReference>
<evidence type="ECO:0000313" key="2">
    <source>
        <dbReference type="EMBL" id="KAK1750061.1"/>
    </source>
</evidence>
<dbReference type="AlphaFoldDB" id="A0AAJ0B1S1"/>
<dbReference type="InterPro" id="IPR036291">
    <property type="entry name" value="NAD(P)-bd_dom_sf"/>
</dbReference>
<dbReference type="PRINTS" id="PR00080">
    <property type="entry name" value="SDRFAMILY"/>
</dbReference>
<dbReference type="InterPro" id="IPR002347">
    <property type="entry name" value="SDR_fam"/>
</dbReference>
<comment type="similarity">
    <text evidence="1">Belongs to the short-chain dehydrogenases/reductases (SDR) family.</text>
</comment>
<organism evidence="2 3">
    <name type="scientific">Echria macrotheca</name>
    <dbReference type="NCBI Taxonomy" id="438768"/>
    <lineage>
        <taxon>Eukaryota</taxon>
        <taxon>Fungi</taxon>
        <taxon>Dikarya</taxon>
        <taxon>Ascomycota</taxon>
        <taxon>Pezizomycotina</taxon>
        <taxon>Sordariomycetes</taxon>
        <taxon>Sordariomycetidae</taxon>
        <taxon>Sordariales</taxon>
        <taxon>Schizotheciaceae</taxon>
        <taxon>Echria</taxon>
    </lineage>
</organism>